<evidence type="ECO:0000256" key="5">
    <source>
        <dbReference type="ARBA" id="ARBA00047942"/>
    </source>
</evidence>
<evidence type="ECO:0000256" key="3">
    <source>
        <dbReference type="ARBA" id="ARBA00022679"/>
    </source>
</evidence>
<dbReference type="Pfam" id="PF02086">
    <property type="entry name" value="MethyltransfD12"/>
    <property type="match status" value="1"/>
</dbReference>
<dbReference type="InterPro" id="IPR029063">
    <property type="entry name" value="SAM-dependent_MTases_sf"/>
</dbReference>
<dbReference type="PRINTS" id="PR00505">
    <property type="entry name" value="D12N6MTFRASE"/>
</dbReference>
<dbReference type="GO" id="GO:0003676">
    <property type="term" value="F:nucleic acid binding"/>
    <property type="evidence" value="ECO:0007669"/>
    <property type="project" value="InterPro"/>
</dbReference>
<evidence type="ECO:0000256" key="1">
    <source>
        <dbReference type="ARBA" id="ARBA00011900"/>
    </source>
</evidence>
<sequence>MRNLSLFDDIVVDAPPTEGIKYAGSKLKLLPHILQLIRKIDAKSVLDGFSGTTRVSQALAHEGYTVVCNDISTWSYVFGSCYLLSQKSSESYLPLIKHLNSVTPVDGWFTAHYGGYPNGGSATQKDGQKKPWQIHNTRKLDAIRQEIERLNLDQIDKSVALTSLILALDRVDSSLGHFASYLKDWSPRSYGELLLKAPQIFPSSKKHKVHQSDIRSLVSQTPVDLAYFDPPYGSNNEKMPPSRIRYEAYYHVWKSVCLFDRPPLFGKVNRRKDSSDRVAASVFEEYRRGSKGRYIAVEAISDLIEQTRAQWILLSYSSGGRATAEELNEVLNSHGKLREVVEISHKRNVMANMRWTNDWVRDSERPNREFLFLLEK</sequence>
<name>A0A6B1DAP9_9CHLR</name>
<evidence type="ECO:0000256" key="2">
    <source>
        <dbReference type="ARBA" id="ARBA00022603"/>
    </source>
</evidence>
<evidence type="ECO:0000313" key="6">
    <source>
        <dbReference type="EMBL" id="MYC96706.1"/>
    </source>
</evidence>
<comment type="caution">
    <text evidence="6">The sequence shown here is derived from an EMBL/GenBank/DDBJ whole genome shotgun (WGS) entry which is preliminary data.</text>
</comment>
<keyword evidence="2 6" id="KW-0489">Methyltransferase</keyword>
<evidence type="ECO:0000256" key="4">
    <source>
        <dbReference type="ARBA" id="ARBA00022691"/>
    </source>
</evidence>
<keyword evidence="3 6" id="KW-0808">Transferase</keyword>
<dbReference type="GO" id="GO:0009307">
    <property type="term" value="P:DNA restriction-modification system"/>
    <property type="evidence" value="ECO:0007669"/>
    <property type="project" value="InterPro"/>
</dbReference>
<dbReference type="EC" id="2.1.1.72" evidence="1"/>
<comment type="catalytic activity">
    <reaction evidence="5">
        <text>a 2'-deoxyadenosine in DNA + S-adenosyl-L-methionine = an N(6)-methyl-2'-deoxyadenosine in DNA + S-adenosyl-L-homocysteine + H(+)</text>
        <dbReference type="Rhea" id="RHEA:15197"/>
        <dbReference type="Rhea" id="RHEA-COMP:12418"/>
        <dbReference type="Rhea" id="RHEA-COMP:12419"/>
        <dbReference type="ChEBI" id="CHEBI:15378"/>
        <dbReference type="ChEBI" id="CHEBI:57856"/>
        <dbReference type="ChEBI" id="CHEBI:59789"/>
        <dbReference type="ChEBI" id="CHEBI:90615"/>
        <dbReference type="ChEBI" id="CHEBI:90616"/>
        <dbReference type="EC" id="2.1.1.72"/>
    </reaction>
</comment>
<proteinExistence type="predicted"/>
<gene>
    <name evidence="6" type="ORF">F4X14_17200</name>
</gene>
<organism evidence="6">
    <name type="scientific">Caldilineaceae bacterium SB0661_bin_32</name>
    <dbReference type="NCBI Taxonomy" id="2605255"/>
    <lineage>
        <taxon>Bacteria</taxon>
        <taxon>Bacillati</taxon>
        <taxon>Chloroflexota</taxon>
        <taxon>Caldilineae</taxon>
        <taxon>Caldilineales</taxon>
        <taxon>Caldilineaceae</taxon>
    </lineage>
</organism>
<keyword evidence="4" id="KW-0949">S-adenosyl-L-methionine</keyword>
<dbReference type="GO" id="GO:0009007">
    <property type="term" value="F:site-specific DNA-methyltransferase (adenine-specific) activity"/>
    <property type="evidence" value="ECO:0007669"/>
    <property type="project" value="UniProtKB-EC"/>
</dbReference>
<accession>A0A6B1DAP9</accession>
<dbReference type="PROSITE" id="PS00092">
    <property type="entry name" value="N6_MTASE"/>
    <property type="match status" value="1"/>
</dbReference>
<reference evidence="6" key="1">
    <citation type="submission" date="2019-09" db="EMBL/GenBank/DDBJ databases">
        <title>Characterisation of the sponge microbiome using genome-centric metagenomics.</title>
        <authorList>
            <person name="Engelberts J.P."/>
            <person name="Robbins S.J."/>
            <person name="De Goeij J.M."/>
            <person name="Aranda M."/>
            <person name="Bell S.C."/>
            <person name="Webster N.S."/>
        </authorList>
    </citation>
    <scope>NUCLEOTIDE SEQUENCE</scope>
    <source>
        <strain evidence="6">SB0661_bin_32</strain>
    </source>
</reference>
<dbReference type="GO" id="GO:0032259">
    <property type="term" value="P:methylation"/>
    <property type="evidence" value="ECO:0007669"/>
    <property type="project" value="UniProtKB-KW"/>
</dbReference>
<dbReference type="InterPro" id="IPR002052">
    <property type="entry name" value="DNA_methylase_N6_adenine_CS"/>
</dbReference>
<dbReference type="SUPFAM" id="SSF53335">
    <property type="entry name" value="S-adenosyl-L-methionine-dependent methyltransferases"/>
    <property type="match status" value="1"/>
</dbReference>
<dbReference type="EMBL" id="VXMH01000094">
    <property type="protein sequence ID" value="MYC96706.1"/>
    <property type="molecule type" value="Genomic_DNA"/>
</dbReference>
<dbReference type="InterPro" id="IPR012327">
    <property type="entry name" value="MeTrfase_D12"/>
</dbReference>
<dbReference type="AlphaFoldDB" id="A0A6B1DAP9"/>
<protein>
    <recommendedName>
        <fullName evidence="1">site-specific DNA-methyltransferase (adenine-specific)</fullName>
        <ecNumber evidence="1">2.1.1.72</ecNumber>
    </recommendedName>
</protein>